<keyword evidence="2" id="KW-1185">Reference proteome</keyword>
<proteinExistence type="predicted"/>
<evidence type="ECO:0000313" key="2">
    <source>
        <dbReference type="Proteomes" id="UP000789831"/>
    </source>
</evidence>
<dbReference type="EMBL" id="CAJVPL010000529">
    <property type="protein sequence ID" value="CAG8506591.1"/>
    <property type="molecule type" value="Genomic_DNA"/>
</dbReference>
<gene>
    <name evidence="1" type="ORF">AGERDE_LOCUS4523</name>
</gene>
<evidence type="ECO:0000313" key="1">
    <source>
        <dbReference type="EMBL" id="CAG8506591.1"/>
    </source>
</evidence>
<dbReference type="AlphaFoldDB" id="A0A9N8ZTV2"/>
<accession>A0A9N8ZTV2</accession>
<name>A0A9N8ZTV2_9GLOM</name>
<sequence length="195" mass="22104">MCSQPITVQEFLDALVGSRAFEKLKSLLDEQANDNNSVILHNTILCKCNQKGTGLIIPIVMIQDDKIPVTENNVSFISIQVRNREADDQPTDNYYQLKNEQQESEPTAHYIGIDSSIIYPLPYLGIYISLGVTFEDERMGHLSIYELSKSVYSCLKNKDSAIELLLHKLLISCVDPVEKEDGKLWDGHEANDEWI</sequence>
<dbReference type="Proteomes" id="UP000789831">
    <property type="component" value="Unassembled WGS sequence"/>
</dbReference>
<reference evidence="1" key="1">
    <citation type="submission" date="2021-06" db="EMBL/GenBank/DDBJ databases">
        <authorList>
            <person name="Kallberg Y."/>
            <person name="Tangrot J."/>
            <person name="Rosling A."/>
        </authorList>
    </citation>
    <scope>NUCLEOTIDE SEQUENCE</scope>
    <source>
        <strain evidence="1">MT106</strain>
    </source>
</reference>
<organism evidence="1 2">
    <name type="scientific">Ambispora gerdemannii</name>
    <dbReference type="NCBI Taxonomy" id="144530"/>
    <lineage>
        <taxon>Eukaryota</taxon>
        <taxon>Fungi</taxon>
        <taxon>Fungi incertae sedis</taxon>
        <taxon>Mucoromycota</taxon>
        <taxon>Glomeromycotina</taxon>
        <taxon>Glomeromycetes</taxon>
        <taxon>Archaeosporales</taxon>
        <taxon>Ambisporaceae</taxon>
        <taxon>Ambispora</taxon>
    </lineage>
</organism>
<protein>
    <submittedName>
        <fullName evidence="1">4051_t:CDS:1</fullName>
    </submittedName>
</protein>
<comment type="caution">
    <text evidence="1">The sequence shown here is derived from an EMBL/GenBank/DDBJ whole genome shotgun (WGS) entry which is preliminary data.</text>
</comment>